<evidence type="ECO:0000256" key="2">
    <source>
        <dbReference type="ARBA" id="ARBA00012379"/>
    </source>
</evidence>
<dbReference type="eggNOG" id="COG0756">
    <property type="taxonomic scope" value="Bacteria"/>
</dbReference>
<dbReference type="Pfam" id="PF00692">
    <property type="entry name" value="dUTPase"/>
    <property type="match status" value="1"/>
</dbReference>
<proteinExistence type="inferred from homology"/>
<dbReference type="Gene3D" id="2.70.40.10">
    <property type="match status" value="1"/>
</dbReference>
<dbReference type="GO" id="GO:0000287">
    <property type="term" value="F:magnesium ion binding"/>
    <property type="evidence" value="ECO:0007669"/>
    <property type="project" value="InterPro"/>
</dbReference>
<dbReference type="GO" id="GO:0004170">
    <property type="term" value="F:dUTP diphosphatase activity"/>
    <property type="evidence" value="ECO:0007669"/>
    <property type="project" value="UniProtKB-EC"/>
</dbReference>
<name>V6Z4D9_STRAG</name>
<dbReference type="EC" id="3.6.1.23" evidence="2"/>
<comment type="catalytic activity">
    <reaction evidence="5">
        <text>dUTP + H2O = dUMP + diphosphate + H(+)</text>
        <dbReference type="Rhea" id="RHEA:10248"/>
        <dbReference type="ChEBI" id="CHEBI:15377"/>
        <dbReference type="ChEBI" id="CHEBI:15378"/>
        <dbReference type="ChEBI" id="CHEBI:33019"/>
        <dbReference type="ChEBI" id="CHEBI:61555"/>
        <dbReference type="ChEBI" id="CHEBI:246422"/>
        <dbReference type="EC" id="3.6.1.23"/>
    </reaction>
</comment>
<evidence type="ECO:0000259" key="6">
    <source>
        <dbReference type="Pfam" id="PF00692"/>
    </source>
</evidence>
<comment type="caution">
    <text evidence="7">The sequence shown here is derived from an EMBL/GenBank/DDBJ whole genome shotgun (WGS) entry which is preliminary data.</text>
</comment>
<evidence type="ECO:0000313" key="8">
    <source>
        <dbReference type="Proteomes" id="UP000018482"/>
    </source>
</evidence>
<keyword evidence="7" id="KW-0808">Transferase</keyword>
<accession>V6Z4D9</accession>
<dbReference type="EMBL" id="ANQC01000116">
    <property type="protein sequence ID" value="ESV55141.1"/>
    <property type="molecule type" value="Genomic_DNA"/>
</dbReference>
<dbReference type="Proteomes" id="UP000018482">
    <property type="component" value="Unassembled WGS sequence"/>
</dbReference>
<dbReference type="PANTHER" id="PTHR11241">
    <property type="entry name" value="DEOXYURIDINE 5'-TRIPHOSPHATE NUCLEOTIDOHYDROLASE"/>
    <property type="match status" value="1"/>
</dbReference>
<comment type="similarity">
    <text evidence="1">Belongs to the dUTPase family.</text>
</comment>
<protein>
    <recommendedName>
        <fullName evidence="2">dUTP diphosphatase</fullName>
        <ecNumber evidence="2">3.6.1.23</ecNumber>
    </recommendedName>
</protein>
<dbReference type="GO" id="GO:0006226">
    <property type="term" value="P:dUMP biosynthetic process"/>
    <property type="evidence" value="ECO:0007669"/>
    <property type="project" value="InterPro"/>
</dbReference>
<evidence type="ECO:0000313" key="7">
    <source>
        <dbReference type="EMBL" id="ESV55141.1"/>
    </source>
</evidence>
<dbReference type="PANTHER" id="PTHR11241:SF0">
    <property type="entry name" value="DEOXYURIDINE 5'-TRIPHOSPHATE NUCLEOTIDOHYDROLASE"/>
    <property type="match status" value="1"/>
</dbReference>
<evidence type="ECO:0000256" key="1">
    <source>
        <dbReference type="ARBA" id="ARBA00006581"/>
    </source>
</evidence>
<keyword evidence="7" id="KW-0032">Aminotransferase</keyword>
<organism evidence="7 8">
    <name type="scientific">Streptococcus agalactiae LMG 14747</name>
    <dbReference type="NCBI Taxonomy" id="1154860"/>
    <lineage>
        <taxon>Bacteria</taxon>
        <taxon>Bacillati</taxon>
        <taxon>Bacillota</taxon>
        <taxon>Bacilli</taxon>
        <taxon>Lactobacillales</taxon>
        <taxon>Streptococcaceae</taxon>
        <taxon>Streptococcus</taxon>
    </lineage>
</organism>
<evidence type="ECO:0000256" key="4">
    <source>
        <dbReference type="ARBA" id="ARBA00023080"/>
    </source>
</evidence>
<dbReference type="InterPro" id="IPR008181">
    <property type="entry name" value="dUTPase"/>
</dbReference>
<sequence length="147" mass="16228">MIRGFKLTTQYTNDTDLMPKRSTKHAAGYDLKAAKFVRIEPREIALIPLGVKAYMQEGEVLYLYDRSSNPRKKGIVMINSVGVIDCDYYDNPDNEGLIYAQVQNITDKAVTIARGDRIAQGVFVPHLLADGDQAIAERSGGFGSTGQ</sequence>
<dbReference type="GO" id="GO:0046081">
    <property type="term" value="P:dUTP catabolic process"/>
    <property type="evidence" value="ECO:0007669"/>
    <property type="project" value="InterPro"/>
</dbReference>
<gene>
    <name evidence="7" type="ORF">SAG0136_07965</name>
</gene>
<dbReference type="AlphaFoldDB" id="V6Z4D9"/>
<dbReference type="SUPFAM" id="SSF51283">
    <property type="entry name" value="dUTPase-like"/>
    <property type="match status" value="1"/>
</dbReference>
<dbReference type="CDD" id="cd07557">
    <property type="entry name" value="trimeric_dUTPase"/>
    <property type="match status" value="1"/>
</dbReference>
<dbReference type="InterPro" id="IPR036157">
    <property type="entry name" value="dUTPase-like_sf"/>
</dbReference>
<evidence type="ECO:0000256" key="5">
    <source>
        <dbReference type="ARBA" id="ARBA00047686"/>
    </source>
</evidence>
<reference evidence="7 8" key="1">
    <citation type="submission" date="2013-05" db="EMBL/GenBank/DDBJ databases">
        <authorList>
            <person name="Richards V.P."/>
            <person name="Durkin S.A.S."/>
            <person name="Kim M."/>
            <person name="Pavinski Bitar P.D."/>
            <person name="Stanhope M.J."/>
            <person name="Town C.D."/>
            <person name="Venter J.C."/>
        </authorList>
    </citation>
    <scope>NUCLEOTIDE SEQUENCE [LARGE SCALE GENOMIC DNA]</scope>
    <source>
        <strain evidence="7 8">LMG 14747</strain>
    </source>
</reference>
<feature type="domain" description="dUTPase-like" evidence="6">
    <location>
        <begin position="18"/>
        <end position="146"/>
    </location>
</feature>
<dbReference type="NCBIfam" id="NF010561">
    <property type="entry name" value="PRK13956.1"/>
    <property type="match status" value="1"/>
</dbReference>
<evidence type="ECO:0000256" key="3">
    <source>
        <dbReference type="ARBA" id="ARBA00022801"/>
    </source>
</evidence>
<dbReference type="InterPro" id="IPR029054">
    <property type="entry name" value="dUTPase-like"/>
</dbReference>
<dbReference type="GO" id="GO:0008483">
    <property type="term" value="F:transaminase activity"/>
    <property type="evidence" value="ECO:0007669"/>
    <property type="project" value="UniProtKB-KW"/>
</dbReference>
<keyword evidence="3" id="KW-0378">Hydrolase</keyword>
<dbReference type="InterPro" id="IPR033704">
    <property type="entry name" value="dUTPase_trimeric"/>
</dbReference>
<keyword evidence="4" id="KW-0546">Nucleotide metabolism</keyword>